<dbReference type="EnsemblPlants" id="LPERR10G04230.1">
    <property type="protein sequence ID" value="LPERR10G04230.1"/>
    <property type="gene ID" value="LPERR10G04230"/>
</dbReference>
<proteinExistence type="predicted"/>
<dbReference type="HOGENOM" id="CLU_2336679_0_0_1"/>
<evidence type="ECO:0000313" key="1">
    <source>
        <dbReference type="EnsemblPlants" id="LPERR10G04230.1"/>
    </source>
</evidence>
<organism evidence="1 2">
    <name type="scientific">Leersia perrieri</name>
    <dbReference type="NCBI Taxonomy" id="77586"/>
    <lineage>
        <taxon>Eukaryota</taxon>
        <taxon>Viridiplantae</taxon>
        <taxon>Streptophyta</taxon>
        <taxon>Embryophyta</taxon>
        <taxon>Tracheophyta</taxon>
        <taxon>Spermatophyta</taxon>
        <taxon>Magnoliopsida</taxon>
        <taxon>Liliopsida</taxon>
        <taxon>Poales</taxon>
        <taxon>Poaceae</taxon>
        <taxon>BOP clade</taxon>
        <taxon>Oryzoideae</taxon>
        <taxon>Oryzeae</taxon>
        <taxon>Oryzinae</taxon>
        <taxon>Leersia</taxon>
    </lineage>
</organism>
<reference evidence="1" key="3">
    <citation type="submission" date="2015-04" db="UniProtKB">
        <authorList>
            <consortium name="EnsemblPlants"/>
        </authorList>
    </citation>
    <scope>IDENTIFICATION</scope>
</reference>
<dbReference type="Proteomes" id="UP000032180">
    <property type="component" value="Chromosome 10"/>
</dbReference>
<reference evidence="1 2" key="1">
    <citation type="submission" date="2012-08" db="EMBL/GenBank/DDBJ databases">
        <title>Oryza genome evolution.</title>
        <authorList>
            <person name="Wing R.A."/>
        </authorList>
    </citation>
    <scope>NUCLEOTIDE SEQUENCE</scope>
</reference>
<keyword evidence="2" id="KW-1185">Reference proteome</keyword>
<evidence type="ECO:0000313" key="2">
    <source>
        <dbReference type="Proteomes" id="UP000032180"/>
    </source>
</evidence>
<protein>
    <submittedName>
        <fullName evidence="1">Uncharacterized protein</fullName>
    </submittedName>
</protein>
<name>A0A0D9XIM7_9ORYZ</name>
<accession>A0A0D9XIM7</accession>
<sequence>MKDKELRAKKAMNRRRAPLAGVEAKPSYGFDMVSYTCEFTAITDEPHVSNAQTALRAYNDSVPNGGDRFYFEDLRKMATIRELDSGLTYCHFNFLASC</sequence>
<dbReference type="Gramene" id="LPERR10G04230.1">
    <property type="protein sequence ID" value="LPERR10G04230.1"/>
    <property type="gene ID" value="LPERR10G04230"/>
</dbReference>
<dbReference type="AlphaFoldDB" id="A0A0D9XIM7"/>
<reference evidence="2" key="2">
    <citation type="submission" date="2013-12" db="EMBL/GenBank/DDBJ databases">
        <authorList>
            <person name="Yu Y."/>
            <person name="Lee S."/>
            <person name="de Baynast K."/>
            <person name="Wissotski M."/>
            <person name="Liu L."/>
            <person name="Talag J."/>
            <person name="Goicoechea J."/>
            <person name="Angelova A."/>
            <person name="Jetty R."/>
            <person name="Kudrna D."/>
            <person name="Golser W."/>
            <person name="Rivera L."/>
            <person name="Zhang J."/>
            <person name="Wing R."/>
        </authorList>
    </citation>
    <scope>NUCLEOTIDE SEQUENCE</scope>
</reference>